<protein>
    <recommendedName>
        <fullName evidence="2">Beta-lactamase-related domain-containing protein</fullName>
    </recommendedName>
</protein>
<dbReference type="PANTHER" id="PTHR46825">
    <property type="entry name" value="D-ALANYL-D-ALANINE-CARBOXYPEPTIDASE/ENDOPEPTIDASE AMPH"/>
    <property type="match status" value="1"/>
</dbReference>
<dbReference type="EMBL" id="PNEN01001747">
    <property type="protein sequence ID" value="PPJ51588.1"/>
    <property type="molecule type" value="Genomic_DNA"/>
</dbReference>
<evidence type="ECO:0000256" key="1">
    <source>
        <dbReference type="ARBA" id="ARBA00038215"/>
    </source>
</evidence>
<evidence type="ECO:0000313" key="3">
    <source>
        <dbReference type="EMBL" id="PPJ51588.1"/>
    </source>
</evidence>
<evidence type="ECO:0000313" key="4">
    <source>
        <dbReference type="Proteomes" id="UP000237631"/>
    </source>
</evidence>
<organism evidence="3 4">
    <name type="scientific">Cercospora berteroae</name>
    <dbReference type="NCBI Taxonomy" id="357750"/>
    <lineage>
        <taxon>Eukaryota</taxon>
        <taxon>Fungi</taxon>
        <taxon>Dikarya</taxon>
        <taxon>Ascomycota</taxon>
        <taxon>Pezizomycotina</taxon>
        <taxon>Dothideomycetes</taxon>
        <taxon>Dothideomycetidae</taxon>
        <taxon>Mycosphaerellales</taxon>
        <taxon>Mycosphaerellaceae</taxon>
        <taxon>Cercospora</taxon>
    </lineage>
</organism>
<evidence type="ECO:0000259" key="2">
    <source>
        <dbReference type="Pfam" id="PF00144"/>
    </source>
</evidence>
<dbReference type="InterPro" id="IPR050491">
    <property type="entry name" value="AmpC-like"/>
</dbReference>
<keyword evidence="4" id="KW-1185">Reference proteome</keyword>
<dbReference type="Proteomes" id="UP000237631">
    <property type="component" value="Unassembled WGS sequence"/>
</dbReference>
<dbReference type="Pfam" id="PF00144">
    <property type="entry name" value="Beta-lactamase"/>
    <property type="match status" value="1"/>
</dbReference>
<comment type="caution">
    <text evidence="3">The sequence shown here is derived from an EMBL/GenBank/DDBJ whole genome shotgun (WGS) entry which is preliminary data.</text>
</comment>
<dbReference type="InterPro" id="IPR012338">
    <property type="entry name" value="Beta-lactam/transpept-like"/>
</dbReference>
<dbReference type="OrthoDB" id="5946976at2759"/>
<dbReference type="PANTHER" id="PTHR46825:SF9">
    <property type="entry name" value="BETA-LACTAMASE-RELATED DOMAIN-CONTAINING PROTEIN"/>
    <property type="match status" value="1"/>
</dbReference>
<name>A0A2S6BVT9_9PEZI</name>
<gene>
    <name evidence="3" type="ORF">CBER1_08488</name>
</gene>
<reference evidence="4" key="1">
    <citation type="journal article" date="2017" name="bioRxiv">
        <title>Conservation of a gene cluster reveals novel cercosporin biosynthetic mechanisms and extends production to the genus Colletotrichum.</title>
        <authorList>
            <person name="de Jonge R."/>
            <person name="Ebert M.K."/>
            <person name="Huitt-Roehl C.R."/>
            <person name="Pal P."/>
            <person name="Suttle J.C."/>
            <person name="Spanner R.E."/>
            <person name="Neubauer J.D."/>
            <person name="Jurick W.M.II."/>
            <person name="Stott K.A."/>
            <person name="Secor G.A."/>
            <person name="Thomma B.P.H.J."/>
            <person name="Van de Peer Y."/>
            <person name="Townsend C.A."/>
            <person name="Bolton M.D."/>
        </authorList>
    </citation>
    <scope>NUCLEOTIDE SEQUENCE [LARGE SCALE GENOMIC DNA]</scope>
    <source>
        <strain evidence="4">CBS538.71</strain>
    </source>
</reference>
<accession>A0A2S6BVT9</accession>
<dbReference type="Gene3D" id="3.40.710.10">
    <property type="entry name" value="DD-peptidase/beta-lactamase superfamily"/>
    <property type="match status" value="1"/>
</dbReference>
<dbReference type="InterPro" id="IPR001466">
    <property type="entry name" value="Beta-lactam-related"/>
</dbReference>
<dbReference type="STRING" id="357750.A0A2S6BVT9"/>
<proteinExistence type="inferred from homology"/>
<feature type="domain" description="Beta-lactamase-related" evidence="2">
    <location>
        <begin position="46"/>
        <end position="310"/>
    </location>
</feature>
<dbReference type="SUPFAM" id="SSF56601">
    <property type="entry name" value="beta-lactamase/transpeptidase-like"/>
    <property type="match status" value="1"/>
</dbReference>
<comment type="similarity">
    <text evidence="1">Belongs to the peptidase S12 family.</text>
</comment>
<dbReference type="AlphaFoldDB" id="A0A2S6BVT9"/>
<sequence>MGVLKDLETFMVNTGQLREAGIPSVSVAYLDDPLSPIQHNVTSRGEENSETIYQACSISKAITALAVAKLVDQGRLKYETKVIDHIPANIINAIVDDNTRHLLRYVTIAMLLSHRAGLSQHGFPGYMGEPAKYGEIFTGKPPSNTPRIRFDSFPGSCFSYSGGGYTLLQLVLEQITWTPFADLMQEMVLAPLNMHRSRYGDPAPGDNNYARAHVTAFTPGTPSPRGYHRFTELAAAGLWTTPSELLKATSAIQKSLYSNDGFLTTKTARKMLSLAAPSDENSSMGLGWGLNETFFGHSGDNDPGYTCYVLSTHRIKEVPDCINNPRLMSLAIMTNSALGWPTIKKLVAAVFAFRGWPQYDKLPGCGKLTDIVPYLVPEGVNFGDLWTDFIGTWTARKKRPQPSNSPPTPTISITPANAFYSFKTPQNQTPHSRVQTPTSLVSSLNLGGVGTGTRTPTNTNSDEVTVGEWELFSDNGVPMLAFEGVGEAMRLHPGAAPWYKLDGRVDQTFSVIGLELAIRLCSNKKYLDWGVMNGVSPGGGAGWHAVPIGGGGERGSGAEDELWIELVQGNGGDVRTLRRVG</sequence>